<dbReference type="InterPro" id="IPR036045">
    <property type="entry name" value="Sec1-like_sf"/>
</dbReference>
<protein>
    <submittedName>
        <fullName evidence="1">Uncharacterized protein</fullName>
    </submittedName>
</protein>
<accession>A0A426YEX2</accession>
<dbReference type="AlphaFoldDB" id="A0A426YEX2"/>
<comment type="caution">
    <text evidence="1">The sequence shown here is derived from an EMBL/GenBank/DDBJ whole genome shotgun (WGS) entry which is preliminary data.</text>
</comment>
<name>A0A426YEX2_ENSVE</name>
<dbReference type="Proteomes" id="UP000287651">
    <property type="component" value="Unassembled WGS sequence"/>
</dbReference>
<dbReference type="SUPFAM" id="SSF56815">
    <property type="entry name" value="Sec1/munc18-like (SM) proteins"/>
    <property type="match status" value="1"/>
</dbReference>
<proteinExistence type="predicted"/>
<sequence length="131" mass="15344">MLLQIFEEEKVHHILTIGEYPFYLLPLDEDVLSFELDLAYKECYVDGDKSSLWHIAKAIHKLEYVLLALSLWLDDFFRNVCIGFLISCVLQVDMVTPMCFQLTYEGLLDEVSLRRFGTPLSWRYKSTTLLV</sequence>
<organism evidence="1 2">
    <name type="scientific">Ensete ventricosum</name>
    <name type="common">Abyssinian banana</name>
    <name type="synonym">Musa ensete</name>
    <dbReference type="NCBI Taxonomy" id="4639"/>
    <lineage>
        <taxon>Eukaryota</taxon>
        <taxon>Viridiplantae</taxon>
        <taxon>Streptophyta</taxon>
        <taxon>Embryophyta</taxon>
        <taxon>Tracheophyta</taxon>
        <taxon>Spermatophyta</taxon>
        <taxon>Magnoliopsida</taxon>
        <taxon>Liliopsida</taxon>
        <taxon>Zingiberales</taxon>
        <taxon>Musaceae</taxon>
        <taxon>Ensete</taxon>
    </lineage>
</organism>
<reference evidence="1 2" key="1">
    <citation type="journal article" date="2014" name="Agronomy (Basel)">
        <title>A Draft Genome Sequence for Ensete ventricosum, the Drought-Tolerant Tree Against Hunger.</title>
        <authorList>
            <person name="Harrison J."/>
            <person name="Moore K.A."/>
            <person name="Paszkiewicz K."/>
            <person name="Jones T."/>
            <person name="Grant M."/>
            <person name="Ambacheew D."/>
            <person name="Muzemil S."/>
            <person name="Studholme D.J."/>
        </authorList>
    </citation>
    <scope>NUCLEOTIDE SEQUENCE [LARGE SCALE GENOMIC DNA]</scope>
</reference>
<gene>
    <name evidence="1" type="ORF">B296_00051878</name>
</gene>
<evidence type="ECO:0000313" key="1">
    <source>
        <dbReference type="EMBL" id="RRT50263.1"/>
    </source>
</evidence>
<dbReference type="Gene3D" id="3.40.50.1910">
    <property type="match status" value="1"/>
</dbReference>
<dbReference type="InterPro" id="IPR027482">
    <property type="entry name" value="Sec1-like_dom2"/>
</dbReference>
<dbReference type="EMBL" id="AMZH03012864">
    <property type="protein sequence ID" value="RRT50263.1"/>
    <property type="molecule type" value="Genomic_DNA"/>
</dbReference>
<evidence type="ECO:0000313" key="2">
    <source>
        <dbReference type="Proteomes" id="UP000287651"/>
    </source>
</evidence>